<reference evidence="9 10" key="1">
    <citation type="submission" date="2016-04" db="EMBL/GenBank/DDBJ databases">
        <title>Genome analyses suggest a sexual origin of heterokaryosis in a supposedly ancient asexual fungus.</title>
        <authorList>
            <person name="Ropars J."/>
            <person name="Sedzielewska K."/>
            <person name="Noel J."/>
            <person name="Charron P."/>
            <person name="Farinelli L."/>
            <person name="Marton T."/>
            <person name="Kruger M."/>
            <person name="Pelin A."/>
            <person name="Brachmann A."/>
            <person name="Corradi N."/>
        </authorList>
    </citation>
    <scope>NUCLEOTIDE SEQUENCE [LARGE SCALE GENOMIC DNA]</scope>
    <source>
        <strain evidence="9 10">C2</strain>
    </source>
</reference>
<gene>
    <name evidence="9" type="ORF">RhiirC2_801251</name>
</gene>
<keyword evidence="2" id="KW-0808">Transferase</keyword>
<evidence type="ECO:0000313" key="9">
    <source>
        <dbReference type="EMBL" id="PKK55882.1"/>
    </source>
</evidence>
<dbReference type="SUPFAM" id="SSF56672">
    <property type="entry name" value="DNA/RNA polymerases"/>
    <property type="match status" value="1"/>
</dbReference>
<dbReference type="InterPro" id="IPR043502">
    <property type="entry name" value="DNA/RNA_pol_sf"/>
</dbReference>
<keyword evidence="7" id="KW-0175">Coiled coil</keyword>
<dbReference type="InterPro" id="IPR006134">
    <property type="entry name" value="DNA-dir_DNA_pol_B_multi_dom"/>
</dbReference>
<comment type="catalytic activity">
    <reaction evidence="6">
        <text>DNA(n) + a 2'-deoxyribonucleoside 5'-triphosphate = DNA(n+1) + diphosphate</text>
        <dbReference type="Rhea" id="RHEA:22508"/>
        <dbReference type="Rhea" id="RHEA-COMP:17339"/>
        <dbReference type="Rhea" id="RHEA-COMP:17340"/>
        <dbReference type="ChEBI" id="CHEBI:33019"/>
        <dbReference type="ChEBI" id="CHEBI:61560"/>
        <dbReference type="ChEBI" id="CHEBI:173112"/>
        <dbReference type="EC" id="2.7.7.7"/>
    </reaction>
</comment>
<keyword evidence="5" id="KW-0238">DNA-binding</keyword>
<evidence type="ECO:0000256" key="6">
    <source>
        <dbReference type="ARBA" id="ARBA00049244"/>
    </source>
</evidence>
<dbReference type="Gene3D" id="3.90.1600.10">
    <property type="entry name" value="Palm domain of DNA polymerase"/>
    <property type="match status" value="2"/>
</dbReference>
<comment type="caution">
    <text evidence="9">The sequence shown here is derived from an EMBL/GenBank/DDBJ whole genome shotgun (WGS) entry which is preliminary data.</text>
</comment>
<dbReference type="InterPro" id="IPR023211">
    <property type="entry name" value="DNA_pol_palm_dom_sf"/>
</dbReference>
<evidence type="ECO:0000256" key="5">
    <source>
        <dbReference type="ARBA" id="ARBA00023125"/>
    </source>
</evidence>
<dbReference type="PANTHER" id="PTHR10322">
    <property type="entry name" value="DNA POLYMERASE CATALYTIC SUBUNIT"/>
    <property type="match status" value="1"/>
</dbReference>
<sequence>MKVSNLLSASAWREGILTSTISKRTETKSFPDAYVFPPIKGLENRRLVTGLDFASLYLNLIMTYNLSPDKIILSQKHAESLRDSSKTLHEINFKFNGNDILAWSIRHNNIPENKGLYAIVLEYLSVKRVEIKKCLAPMKEKKEDMELVIEKLRDEVNAFLRKDNRAPYLKMAYEEVLFPVVFTGKKKYYGKRIMDESLKVNNIRTLYQIIEDVLRESVNDISQTDLSDLIKTAMWRPDKDNKSVQHFMSRMRDRHTHEEADAKRLIKKGLTPEPYLYEIPEPGERFEFVVVENDLS</sequence>
<proteinExistence type="predicted"/>
<organism evidence="9 10">
    <name type="scientific">Rhizophagus irregularis</name>
    <dbReference type="NCBI Taxonomy" id="588596"/>
    <lineage>
        <taxon>Eukaryota</taxon>
        <taxon>Fungi</taxon>
        <taxon>Fungi incertae sedis</taxon>
        <taxon>Mucoromycota</taxon>
        <taxon>Glomeromycotina</taxon>
        <taxon>Glomeromycetes</taxon>
        <taxon>Glomerales</taxon>
        <taxon>Glomeraceae</taxon>
        <taxon>Rhizophagus</taxon>
    </lineage>
</organism>
<keyword evidence="3" id="KW-0548">Nucleotidyltransferase</keyword>
<feature type="coiled-coil region" evidence="7">
    <location>
        <begin position="135"/>
        <end position="162"/>
    </location>
</feature>
<dbReference type="InterPro" id="IPR050240">
    <property type="entry name" value="DNA_pol_type-B"/>
</dbReference>
<accession>A0A2N1M2L1</accession>
<dbReference type="EC" id="2.7.7.7" evidence="1"/>
<dbReference type="AlphaFoldDB" id="A0A2N1M2L1"/>
<dbReference type="EMBL" id="LLXL01006611">
    <property type="protein sequence ID" value="PKK55882.1"/>
    <property type="molecule type" value="Genomic_DNA"/>
</dbReference>
<name>A0A2N1M2L1_9GLOM</name>
<dbReference type="Pfam" id="PF00136">
    <property type="entry name" value="DNA_pol_B"/>
    <property type="match status" value="1"/>
</dbReference>
<reference evidence="9 10" key="2">
    <citation type="submission" date="2017-10" db="EMBL/GenBank/DDBJ databases">
        <title>Extensive intraspecific genome diversity in a model arbuscular mycorrhizal fungus.</title>
        <authorList>
            <person name="Chen E.C.H."/>
            <person name="Morin E."/>
            <person name="Baudet D."/>
            <person name="Noel J."/>
            <person name="Ndikumana S."/>
            <person name="Charron P."/>
            <person name="St-Onge C."/>
            <person name="Giorgi J."/>
            <person name="Grigoriev I.V."/>
            <person name="Roux C."/>
            <person name="Martin F.M."/>
            <person name="Corradi N."/>
        </authorList>
    </citation>
    <scope>NUCLEOTIDE SEQUENCE [LARGE SCALE GENOMIC DNA]</scope>
    <source>
        <strain evidence="9 10">C2</strain>
    </source>
</reference>
<keyword evidence="4" id="KW-0239">DNA-directed DNA polymerase</keyword>
<dbReference type="GO" id="GO:0003887">
    <property type="term" value="F:DNA-directed DNA polymerase activity"/>
    <property type="evidence" value="ECO:0007669"/>
    <property type="project" value="UniProtKB-KW"/>
</dbReference>
<dbReference type="VEuPathDB" id="FungiDB:FUN_006159"/>
<feature type="domain" description="DNA-directed DNA polymerase family B multifunctional" evidence="8">
    <location>
        <begin position="4"/>
        <end position="144"/>
    </location>
</feature>
<evidence type="ECO:0000313" key="10">
    <source>
        <dbReference type="Proteomes" id="UP000233469"/>
    </source>
</evidence>
<evidence type="ECO:0000256" key="3">
    <source>
        <dbReference type="ARBA" id="ARBA00022695"/>
    </source>
</evidence>
<dbReference type="Proteomes" id="UP000233469">
    <property type="component" value="Unassembled WGS sequence"/>
</dbReference>
<evidence type="ECO:0000256" key="4">
    <source>
        <dbReference type="ARBA" id="ARBA00022932"/>
    </source>
</evidence>
<evidence type="ECO:0000256" key="2">
    <source>
        <dbReference type="ARBA" id="ARBA00022679"/>
    </source>
</evidence>
<dbReference type="GO" id="GO:0000166">
    <property type="term" value="F:nucleotide binding"/>
    <property type="evidence" value="ECO:0007669"/>
    <property type="project" value="InterPro"/>
</dbReference>
<evidence type="ECO:0000259" key="8">
    <source>
        <dbReference type="Pfam" id="PF00136"/>
    </source>
</evidence>
<evidence type="ECO:0000256" key="1">
    <source>
        <dbReference type="ARBA" id="ARBA00012417"/>
    </source>
</evidence>
<dbReference type="PANTHER" id="PTHR10322:SF23">
    <property type="entry name" value="DNA POLYMERASE DELTA CATALYTIC SUBUNIT"/>
    <property type="match status" value="1"/>
</dbReference>
<protein>
    <recommendedName>
        <fullName evidence="1">DNA-directed DNA polymerase</fullName>
        <ecNumber evidence="1">2.7.7.7</ecNumber>
    </recommendedName>
</protein>
<dbReference type="GO" id="GO:0003677">
    <property type="term" value="F:DNA binding"/>
    <property type="evidence" value="ECO:0007669"/>
    <property type="project" value="UniProtKB-KW"/>
</dbReference>
<evidence type="ECO:0000256" key="7">
    <source>
        <dbReference type="SAM" id="Coils"/>
    </source>
</evidence>